<keyword evidence="9 14" id="KW-0067">ATP-binding</keyword>
<dbReference type="InterPro" id="IPR000198">
    <property type="entry name" value="RhoGAP_dom"/>
</dbReference>
<dbReference type="InterPro" id="IPR036023">
    <property type="entry name" value="MYSc_Myo9"/>
</dbReference>
<feature type="region of interest" description="Disordered" evidence="15">
    <location>
        <begin position="2240"/>
        <end position="2269"/>
    </location>
</feature>
<evidence type="ECO:0000256" key="7">
    <source>
        <dbReference type="ARBA" id="ARBA00022771"/>
    </source>
</evidence>
<keyword evidence="8" id="KW-0862">Zinc</keyword>
<dbReference type="GO" id="GO:0008270">
    <property type="term" value="F:zinc ion binding"/>
    <property type="evidence" value="ECO:0007669"/>
    <property type="project" value="UniProtKB-KW"/>
</dbReference>
<dbReference type="InterPro" id="IPR000048">
    <property type="entry name" value="IQ_motif_EF-hand-BS"/>
</dbReference>
<feature type="region of interest" description="Disordered" evidence="15">
    <location>
        <begin position="1247"/>
        <end position="1355"/>
    </location>
</feature>
<dbReference type="GO" id="GO:0000146">
    <property type="term" value="F:microfilament motor activity"/>
    <property type="evidence" value="ECO:0007669"/>
    <property type="project" value="InterPro"/>
</dbReference>
<dbReference type="GO" id="GO:0005737">
    <property type="term" value="C:cytoplasm"/>
    <property type="evidence" value="ECO:0007669"/>
    <property type="project" value="UniProtKB-SubCell"/>
</dbReference>
<dbReference type="SMART" id="SM00015">
    <property type="entry name" value="IQ"/>
    <property type="match status" value="4"/>
</dbReference>
<dbReference type="PROSITE" id="PS50238">
    <property type="entry name" value="RHOGAP"/>
    <property type="match status" value="1"/>
</dbReference>
<dbReference type="FunFam" id="1.10.10.820:FF:000001">
    <property type="entry name" value="Myosin heavy chain"/>
    <property type="match status" value="1"/>
</dbReference>
<dbReference type="PROSITE" id="PS50096">
    <property type="entry name" value="IQ"/>
    <property type="match status" value="3"/>
</dbReference>
<feature type="domain" description="Phorbol-ester/DAG-type" evidence="16">
    <location>
        <begin position="1606"/>
        <end position="1658"/>
    </location>
</feature>
<dbReference type="Gene3D" id="1.20.5.190">
    <property type="match status" value="2"/>
</dbReference>
<dbReference type="GO" id="GO:0005884">
    <property type="term" value="C:actin filament"/>
    <property type="evidence" value="ECO:0007669"/>
    <property type="project" value="TreeGrafter"/>
</dbReference>
<dbReference type="InterPro" id="IPR008936">
    <property type="entry name" value="Rho_GTPase_activation_prot"/>
</dbReference>
<dbReference type="FunFam" id="3.40.850.10:FF:000008">
    <property type="entry name" value="Putative unconventional myosin-IXa"/>
    <property type="match status" value="1"/>
</dbReference>
<comment type="similarity">
    <text evidence="2 14">Belongs to the TRAFAC class myosin-kinesin ATPase superfamily. Myosin family.</text>
</comment>
<evidence type="ECO:0000259" key="19">
    <source>
        <dbReference type="PROSITE" id="PS51456"/>
    </source>
</evidence>
<evidence type="ECO:0000256" key="2">
    <source>
        <dbReference type="ARBA" id="ARBA00008314"/>
    </source>
</evidence>
<evidence type="ECO:0000259" key="16">
    <source>
        <dbReference type="PROSITE" id="PS50081"/>
    </source>
</evidence>
<keyword evidence="21" id="KW-1185">Reference proteome</keyword>
<dbReference type="InterPro" id="IPR046987">
    <property type="entry name" value="Myo9"/>
</dbReference>
<feature type="compositionally biased region" description="Low complexity" evidence="15">
    <location>
        <begin position="2258"/>
        <end position="2269"/>
    </location>
</feature>
<feature type="compositionally biased region" description="Basic and acidic residues" evidence="15">
    <location>
        <begin position="1504"/>
        <end position="1521"/>
    </location>
</feature>
<dbReference type="SMART" id="SM00324">
    <property type="entry name" value="RhoGAP"/>
    <property type="match status" value="1"/>
</dbReference>
<feature type="binding site" evidence="14">
    <location>
        <begin position="256"/>
        <end position="263"/>
    </location>
    <ligand>
        <name>ATP</name>
        <dbReference type="ChEBI" id="CHEBI:30616"/>
    </ligand>
</feature>
<evidence type="ECO:0000256" key="6">
    <source>
        <dbReference type="ARBA" id="ARBA00022741"/>
    </source>
</evidence>
<feature type="compositionally biased region" description="Polar residues" evidence="15">
    <location>
        <begin position="1397"/>
        <end position="1406"/>
    </location>
</feature>
<evidence type="ECO:0000256" key="12">
    <source>
        <dbReference type="ARBA" id="ARBA00023175"/>
    </source>
</evidence>
<dbReference type="SUPFAM" id="SSF52540">
    <property type="entry name" value="P-loop containing nucleoside triphosphate hydrolases"/>
    <property type="match status" value="1"/>
</dbReference>
<dbReference type="GO" id="GO:0016459">
    <property type="term" value="C:myosin complex"/>
    <property type="evidence" value="ECO:0007669"/>
    <property type="project" value="UniProtKB-KW"/>
</dbReference>
<dbReference type="PROSITE" id="PS50200">
    <property type="entry name" value="RA"/>
    <property type="match status" value="1"/>
</dbReference>
<reference evidence="20" key="1">
    <citation type="submission" date="2020-11" db="EMBL/GenBank/DDBJ databases">
        <authorList>
            <person name="Tran Van P."/>
        </authorList>
    </citation>
    <scope>NUCLEOTIDE SEQUENCE</scope>
</reference>
<feature type="compositionally biased region" description="Basic and acidic residues" evidence="15">
    <location>
        <begin position="1268"/>
        <end position="1283"/>
    </location>
</feature>
<dbReference type="GO" id="GO:0048513">
    <property type="term" value="P:animal organ development"/>
    <property type="evidence" value="ECO:0007669"/>
    <property type="project" value="UniProtKB-ARBA"/>
</dbReference>
<dbReference type="SMART" id="SM00242">
    <property type="entry name" value="MYSc"/>
    <property type="match status" value="1"/>
</dbReference>
<keyword evidence="5" id="KW-0677">Repeat</keyword>
<evidence type="ECO:0000256" key="14">
    <source>
        <dbReference type="PROSITE-ProRule" id="PRU00782"/>
    </source>
</evidence>
<dbReference type="InterPro" id="IPR036961">
    <property type="entry name" value="Kinesin_motor_dom_sf"/>
</dbReference>
<dbReference type="PANTHER" id="PTHR46184">
    <property type="entry name" value="UNCONVENTIONAL MYOSIN-IXB-LIKE PROTEIN"/>
    <property type="match status" value="1"/>
</dbReference>
<dbReference type="PRINTS" id="PR00193">
    <property type="entry name" value="MYOSINHEAVY"/>
</dbReference>
<dbReference type="Gene3D" id="3.10.20.90">
    <property type="entry name" value="Phosphatidylinositol 3-kinase Catalytic Subunit, Chain A, domain 1"/>
    <property type="match status" value="1"/>
</dbReference>
<feature type="compositionally biased region" description="Basic and acidic residues" evidence="15">
    <location>
        <begin position="1852"/>
        <end position="1867"/>
    </location>
</feature>
<evidence type="ECO:0000256" key="13">
    <source>
        <dbReference type="ARBA" id="ARBA00023203"/>
    </source>
</evidence>
<dbReference type="GO" id="GO:0035556">
    <property type="term" value="P:intracellular signal transduction"/>
    <property type="evidence" value="ECO:0007669"/>
    <property type="project" value="InterPro"/>
</dbReference>
<dbReference type="CDD" id="cd23767">
    <property type="entry name" value="IQCD"/>
    <property type="match status" value="1"/>
</dbReference>
<proteinExistence type="inferred from homology"/>
<gene>
    <name evidence="20" type="ORF">NMOB1V02_LOCUS973</name>
</gene>
<keyword evidence="13 14" id="KW-0009">Actin-binding</keyword>
<comment type="subcellular location">
    <subcellularLocation>
        <location evidence="1">Cytoplasm</location>
    </subcellularLocation>
</comment>
<dbReference type="GO" id="GO:0005096">
    <property type="term" value="F:GTPase activator activity"/>
    <property type="evidence" value="ECO:0007669"/>
    <property type="project" value="InterPro"/>
</dbReference>
<dbReference type="Gene3D" id="1.20.120.720">
    <property type="entry name" value="Myosin VI head, motor domain, U50 subdomain"/>
    <property type="match status" value="1"/>
</dbReference>
<dbReference type="InterPro" id="IPR027417">
    <property type="entry name" value="P-loop_NTPase"/>
</dbReference>
<keyword evidence="4" id="KW-0479">Metal-binding</keyword>
<keyword evidence="10" id="KW-0175">Coiled coil</keyword>
<evidence type="ECO:0000256" key="3">
    <source>
        <dbReference type="ARBA" id="ARBA00022490"/>
    </source>
</evidence>
<keyword evidence="11 14" id="KW-0518">Myosin</keyword>
<dbReference type="Pfam" id="PF00063">
    <property type="entry name" value="Myosin_head"/>
    <property type="match status" value="2"/>
</dbReference>
<dbReference type="Gene3D" id="1.10.10.820">
    <property type="match status" value="1"/>
</dbReference>
<dbReference type="Proteomes" id="UP000678499">
    <property type="component" value="Unassembled WGS sequence"/>
</dbReference>
<dbReference type="CDD" id="cd01385">
    <property type="entry name" value="MYSc_Myo9"/>
    <property type="match status" value="1"/>
</dbReference>
<keyword evidence="12 14" id="KW-0505">Motor protein</keyword>
<dbReference type="EMBL" id="CAJPEX010000089">
    <property type="protein sequence ID" value="CAG0913221.1"/>
    <property type="molecule type" value="Genomic_DNA"/>
</dbReference>
<dbReference type="SMART" id="SM00109">
    <property type="entry name" value="C1"/>
    <property type="match status" value="2"/>
</dbReference>
<feature type="compositionally biased region" description="Basic and acidic residues" evidence="15">
    <location>
        <begin position="1414"/>
        <end position="1425"/>
    </location>
</feature>
<evidence type="ECO:0000256" key="10">
    <source>
        <dbReference type="ARBA" id="ARBA00023054"/>
    </source>
</evidence>
<evidence type="ECO:0000256" key="1">
    <source>
        <dbReference type="ARBA" id="ARBA00004496"/>
    </source>
</evidence>
<sequence>MGKRGQKAEEVTPAGGEIEEDEENARYLVVVHVGHLSGQFEALEVEASKGTTAEEIVRCVCAKLELPCVIEAGAVGHVPCYEIAEVVCTRIGQECKEVRERRLASHELPVALQMRWPKAGSQENRFCLKERHIEGMWTECLMSDPALIKDYFYRFLYKRAENKEYPDLCQLSDLNEGTLLENLRIRFQAERIYTYVGSILIAVNPFKFFPIYNPKYVKLYQNRRLGDLPPHIFAVADAAYHSMLVERRNQCIVISGESGSGKTESTNFLLHHLTALSSKGIHGSGVEQTILVAGPVLEAFGNAKTQHNNNSSRFGKFIQVNYKENGQVHGAIVQKYLLEKSRVCFQAQNERSYHVFYYLLSGATPEERESLYLMAPEDYHYLAQSQCYKIDGVDEAHEFQRLKESMEMVGFPKDRQHKLFSVLSAVLLLGNVEFQPRKATYHHDESVTVKNPELVKSISKLLSVHEETLLQALTSKKARASGETLVIAYKFPEAVGARDALAKCLYGALFDWMVLYVNHALLTKSSREHHGHSIGVLDIFGFEDFGNQNSFEQMCINFANEHLQFYFNQHVFKYEQEEYERDGIQWENITFKDNTGCLQLFEGRPNGLMCLLDDMCNFPGATNERVLQKYNTVHKDSEFYEVPAKKENAFIICHYAGRVKYQVSDFREKNLDLMRQDMISVLKSSRLAFVRELVGTDPVAIFRWAILRAFFRAVFAFQEAGKRYQSRPASRVKPNRTSSLQQLRRNGQYFANRRYQILMADGQPMSPKKPERRDSNVEEPVSEAIEPSSHFLQKVRMFRNLEVEERRKKPDSRPPLSSLENCAGIPPSQYQMLERANEIMMRSKLPRARGYNRSRSVKNLESIKNLMTNRGPTSAVVEKAGSRPKKHAATVTAQFQASLNTLMVALNEAHPFFIRCIKSNAEKVPGKFDDTIIQRQLRYTGMLETVRIRRAGYNVRLTFEDFKHHYRILLVNGLHSSREDVEEFLLSAKLDPDHYQVGITKIFLRESEKEKLDCRLHLEIIKRIVTIQRWVRTRIQRNNFLRFRDAAVRIQAQFRCWLAQRLLSQLKKRRLAAVFIQSFWRGYRVRRWYQSLRQSCISFQAIVRGNSVRERVRRMMEDRRKRGSSFRAEPVSMGEEKYEDDLRHATCVRVEFESESSDVIAVCDDDFVTRRRMSRDDLSKESSPGDEVDDAFWLERRPSRDAISQELSSENLEVSESDSWRFESSITACAQSTQPFYSPYFPAPTPPSPIVESQPSLYPTLERGTSVRLRDSSDRSKAELDKTSRRRKLLLRRSKSVKAEAGSRKSSYEESSETTRSYGTLRKHSGGQSEVTLSSPRGDSIQSDDIPVRVPSTSSSVNQALKMARRLQRFIVGGGGSKRVDKEPPDLYSDAEDGSTYPDSRSTTPSVGKVSFPKSEELSVEERPRMSVSSARYHPPVHSASSTSISNLAATYLPTTRSTYIRAPGGSLSSEPGISYSVRTRTESETAPPRGMFSPRSSLPMDSAESKELRTREERREERKKTIAARQRPRNGSLGEENLKAALERQSDKGSVRRGSGSVLECPVPVSSELCPMVERSPVPGDWISRPTRERLVGDLPPVRIDVGPKHSLTRQEHKFQKGEICASCQKTISIFVQTYKCSCCQSVFHSKCRDDAKKAVCHRGLRSTGMYPLPVSEVSDEPMGASPAVTNLSLGRKLRKPSIKGPDKSTGWNLTGTSEFTDRVDEIIPGVAELRKMEEFLSRKICEVSMKDAERKSSGGVADQVFKDALVQFNSHLMQTYSAVESSLHIQYRHLIRMFEDVLKKTYKEVSGKEEADFEDFPVTMAVNAFRGFLDEFQLMLREEERDSKKKRRGTPADKDRAVEKRDEAKRNRRRRLIDEDPICQGKHFLDKVDINVPTACEVCSNFMWMREKSLLCRGCKLTCHMKCLCKIPNECQKNGGLFQRRKPEAVEVSKSRLFGRPLCQLVQHGQKIPPVIDKLITAIEVHGIFSEGIYRKSGAASQKRKVRSLLEKEGEKADLNSSNPHALASVFKEFLRELPEPLLTFDAYQDFILASEIHDHVDKVNAIFQTIHNKLPRENFQLLERLIYHLARVAMQEDSNRMNANALAIVFAPCILRTGEDEQAQDALKAVGRQTSCVQIIIEQQMKKITTTLADYKVLDSACQSALASGSSSGPQQAMIPLLEAGKAQLADYLPSLPVGVGDSSQGMEEDEFDFLTSANISRSGSLDDLDASSDSVLRHFESSGEDGQIRNGEENHGNRSQSARRSADAASGALQLPLARRLVIKTMSSPDSKPDRSFASKTFEDDAIFV</sequence>
<feature type="region of interest" description="Disordered" evidence="15">
    <location>
        <begin position="1842"/>
        <end position="1868"/>
    </location>
</feature>
<feature type="domain" description="Phorbol-ester/DAG-type" evidence="16">
    <location>
        <begin position="1884"/>
        <end position="1933"/>
    </location>
</feature>
<dbReference type="Gene3D" id="1.20.58.530">
    <property type="match status" value="2"/>
</dbReference>
<organism evidence="20">
    <name type="scientific">Notodromas monacha</name>
    <dbReference type="NCBI Taxonomy" id="399045"/>
    <lineage>
        <taxon>Eukaryota</taxon>
        <taxon>Metazoa</taxon>
        <taxon>Ecdysozoa</taxon>
        <taxon>Arthropoda</taxon>
        <taxon>Crustacea</taxon>
        <taxon>Oligostraca</taxon>
        <taxon>Ostracoda</taxon>
        <taxon>Podocopa</taxon>
        <taxon>Podocopida</taxon>
        <taxon>Cypridocopina</taxon>
        <taxon>Cypridoidea</taxon>
        <taxon>Cyprididae</taxon>
        <taxon>Notodromas</taxon>
    </lineage>
</organism>
<feature type="region of interest" description="Disordered" evidence="15">
    <location>
        <begin position="1374"/>
        <end position="1443"/>
    </location>
</feature>
<dbReference type="SUPFAM" id="SSF48350">
    <property type="entry name" value="GTPase activation domain, GAP"/>
    <property type="match status" value="1"/>
</dbReference>
<dbReference type="GO" id="GO:0005524">
    <property type="term" value="F:ATP binding"/>
    <property type="evidence" value="ECO:0007669"/>
    <property type="project" value="UniProtKB-UniRule"/>
</dbReference>
<keyword evidence="6 14" id="KW-0547">Nucleotide-binding</keyword>
<evidence type="ECO:0000313" key="21">
    <source>
        <dbReference type="Proteomes" id="UP000678499"/>
    </source>
</evidence>
<dbReference type="OrthoDB" id="312459at2759"/>
<dbReference type="Gene3D" id="3.40.850.10">
    <property type="entry name" value="Kinesin motor domain"/>
    <property type="match status" value="2"/>
</dbReference>
<protein>
    <recommendedName>
        <fullName evidence="22">Unconventional myosin-IXa-like</fullName>
    </recommendedName>
</protein>
<feature type="compositionally biased region" description="Polar residues" evidence="15">
    <location>
        <begin position="1326"/>
        <end position="1343"/>
    </location>
</feature>
<evidence type="ECO:0000259" key="17">
    <source>
        <dbReference type="PROSITE" id="PS50200"/>
    </source>
</evidence>
<dbReference type="InterPro" id="IPR001609">
    <property type="entry name" value="Myosin_head_motor_dom-like"/>
</dbReference>
<keyword evidence="7" id="KW-0863">Zinc-finger</keyword>
<name>A0A7R9BD80_9CRUS</name>
<feature type="region of interest" description="Disordered" evidence="15">
    <location>
        <begin position="760"/>
        <end position="785"/>
    </location>
</feature>
<feature type="compositionally biased region" description="Basic and acidic residues" evidence="15">
    <location>
        <begin position="1297"/>
        <end position="1308"/>
    </location>
</feature>
<dbReference type="PROSITE" id="PS50081">
    <property type="entry name" value="ZF_DAG_PE_2"/>
    <property type="match status" value="2"/>
</dbReference>
<dbReference type="InterPro" id="IPR002219">
    <property type="entry name" value="PKC_DAG/PE"/>
</dbReference>
<evidence type="ECO:0000259" key="18">
    <source>
        <dbReference type="PROSITE" id="PS50238"/>
    </source>
</evidence>
<dbReference type="PROSITE" id="PS51456">
    <property type="entry name" value="MYOSIN_MOTOR"/>
    <property type="match status" value="1"/>
</dbReference>
<feature type="domain" description="Myosin motor" evidence="19">
    <location>
        <begin position="163"/>
        <end position="1017"/>
    </location>
</feature>
<evidence type="ECO:0000256" key="8">
    <source>
        <dbReference type="ARBA" id="ARBA00022833"/>
    </source>
</evidence>
<dbReference type="InterPro" id="IPR000159">
    <property type="entry name" value="RA_dom"/>
</dbReference>
<feature type="domain" description="Rho-GAP" evidence="18">
    <location>
        <begin position="1958"/>
        <end position="2147"/>
    </location>
</feature>
<feature type="region of interest" description="Actin-binding" evidence="14">
    <location>
        <begin position="899"/>
        <end position="921"/>
    </location>
</feature>
<evidence type="ECO:0000256" key="15">
    <source>
        <dbReference type="SAM" id="MobiDB-lite"/>
    </source>
</evidence>
<dbReference type="Pfam" id="PF00620">
    <property type="entry name" value="RhoGAP"/>
    <property type="match status" value="1"/>
</dbReference>
<evidence type="ECO:0000313" key="20">
    <source>
        <dbReference type="EMBL" id="CAD7273069.1"/>
    </source>
</evidence>
<feature type="compositionally biased region" description="Basic and acidic residues" evidence="15">
    <location>
        <begin position="803"/>
        <end position="812"/>
    </location>
</feature>
<dbReference type="PROSITE" id="PS00479">
    <property type="entry name" value="ZF_DAG_PE_1"/>
    <property type="match status" value="1"/>
</dbReference>
<dbReference type="SUPFAM" id="SSF57889">
    <property type="entry name" value="Cysteine-rich domain"/>
    <property type="match status" value="2"/>
</dbReference>
<evidence type="ECO:0000256" key="5">
    <source>
        <dbReference type="ARBA" id="ARBA00022737"/>
    </source>
</evidence>
<dbReference type="Gene3D" id="3.30.60.20">
    <property type="match status" value="2"/>
</dbReference>
<dbReference type="GO" id="GO:0009888">
    <property type="term" value="P:tissue development"/>
    <property type="evidence" value="ECO:0007669"/>
    <property type="project" value="UniProtKB-ARBA"/>
</dbReference>
<dbReference type="Gene3D" id="6.20.240.20">
    <property type="match status" value="1"/>
</dbReference>
<dbReference type="Pfam" id="PF00612">
    <property type="entry name" value="IQ"/>
    <property type="match status" value="2"/>
</dbReference>
<dbReference type="Gene3D" id="1.10.555.10">
    <property type="entry name" value="Rho GTPase activation protein"/>
    <property type="match status" value="1"/>
</dbReference>
<evidence type="ECO:0000256" key="11">
    <source>
        <dbReference type="ARBA" id="ARBA00023123"/>
    </source>
</evidence>
<dbReference type="InterPro" id="IPR046349">
    <property type="entry name" value="C1-like_sf"/>
</dbReference>
<accession>A0A7R9BD80</accession>
<feature type="compositionally biased region" description="Basic residues" evidence="15">
    <location>
        <begin position="1284"/>
        <end position="1296"/>
    </location>
</feature>
<evidence type="ECO:0000256" key="9">
    <source>
        <dbReference type="ARBA" id="ARBA00022840"/>
    </source>
</evidence>
<dbReference type="SMART" id="SM00314">
    <property type="entry name" value="RA"/>
    <property type="match status" value="1"/>
</dbReference>
<feature type="region of interest" description="Disordered" evidence="15">
    <location>
        <begin position="803"/>
        <end position="824"/>
    </location>
</feature>
<dbReference type="EMBL" id="OA882126">
    <property type="protein sequence ID" value="CAD7273069.1"/>
    <property type="molecule type" value="Genomic_DNA"/>
</dbReference>
<evidence type="ECO:0008006" key="22">
    <source>
        <dbReference type="Google" id="ProtNLM"/>
    </source>
</evidence>
<dbReference type="GO" id="GO:0051015">
    <property type="term" value="F:actin filament binding"/>
    <property type="evidence" value="ECO:0007669"/>
    <property type="project" value="TreeGrafter"/>
</dbReference>
<feature type="compositionally biased region" description="Basic and acidic residues" evidence="15">
    <location>
        <begin position="2240"/>
        <end position="2256"/>
    </location>
</feature>
<keyword evidence="3" id="KW-0963">Cytoplasm</keyword>
<dbReference type="PANTHER" id="PTHR46184:SF5">
    <property type="entry name" value="UNCONVENTIONAL MYOSIN-IXA-LIKE"/>
    <property type="match status" value="1"/>
</dbReference>
<evidence type="ECO:0000256" key="4">
    <source>
        <dbReference type="ARBA" id="ARBA00022723"/>
    </source>
</evidence>
<dbReference type="GO" id="GO:0048731">
    <property type="term" value="P:system development"/>
    <property type="evidence" value="ECO:0007669"/>
    <property type="project" value="UniProtKB-ARBA"/>
</dbReference>
<feature type="domain" description="Ras-associating" evidence="17">
    <location>
        <begin position="45"/>
        <end position="133"/>
    </location>
</feature>
<feature type="region of interest" description="Disordered" evidence="15">
    <location>
        <begin position="1459"/>
        <end position="1538"/>
    </location>
</feature>